<dbReference type="GO" id="GO:0000428">
    <property type="term" value="C:DNA-directed RNA polymerase complex"/>
    <property type="evidence" value="ECO:0007669"/>
    <property type="project" value="UniProtKB-KW"/>
</dbReference>
<protein>
    <submittedName>
        <fullName evidence="1">Putative DNA-directed RNA polymerase</fullName>
        <ecNumber evidence="1">2.7.7.6</ecNumber>
    </submittedName>
</protein>
<keyword evidence="1" id="KW-0808">Transferase</keyword>
<dbReference type="GO" id="GO:0003899">
    <property type="term" value="F:DNA-directed RNA polymerase activity"/>
    <property type="evidence" value="ECO:0007669"/>
    <property type="project" value="UniProtKB-EC"/>
</dbReference>
<reference evidence="1 2" key="1">
    <citation type="journal article" date="2018" name="Nat. Genet.">
        <title>The Rosa genome provides new insights in the design of modern roses.</title>
        <authorList>
            <person name="Bendahmane M."/>
        </authorList>
    </citation>
    <scope>NUCLEOTIDE SEQUENCE [LARGE SCALE GENOMIC DNA]</scope>
    <source>
        <strain evidence="2">cv. Old Blush</strain>
    </source>
</reference>
<keyword evidence="1" id="KW-0548">Nucleotidyltransferase</keyword>
<dbReference type="Proteomes" id="UP000238479">
    <property type="component" value="Chromosome 5"/>
</dbReference>
<dbReference type="STRING" id="74649.A0A2P6QD09"/>
<comment type="caution">
    <text evidence="1">The sequence shown here is derived from an EMBL/GenBank/DDBJ whole genome shotgun (WGS) entry which is preliminary data.</text>
</comment>
<proteinExistence type="predicted"/>
<dbReference type="EMBL" id="PDCK01000043">
    <property type="protein sequence ID" value="PRQ32070.1"/>
    <property type="molecule type" value="Genomic_DNA"/>
</dbReference>
<keyword evidence="1" id="KW-0240">DNA-directed RNA polymerase</keyword>
<name>A0A2P6QD09_ROSCH</name>
<evidence type="ECO:0000313" key="2">
    <source>
        <dbReference type="Proteomes" id="UP000238479"/>
    </source>
</evidence>
<dbReference type="Gramene" id="PRQ32070">
    <property type="protein sequence ID" value="PRQ32070"/>
    <property type="gene ID" value="RchiOBHm_Chr5g0042291"/>
</dbReference>
<dbReference type="Gene3D" id="3.90.1100.10">
    <property type="match status" value="1"/>
</dbReference>
<dbReference type="AlphaFoldDB" id="A0A2P6QD09"/>
<organism evidence="1 2">
    <name type="scientific">Rosa chinensis</name>
    <name type="common">China rose</name>
    <dbReference type="NCBI Taxonomy" id="74649"/>
    <lineage>
        <taxon>Eukaryota</taxon>
        <taxon>Viridiplantae</taxon>
        <taxon>Streptophyta</taxon>
        <taxon>Embryophyta</taxon>
        <taxon>Tracheophyta</taxon>
        <taxon>Spermatophyta</taxon>
        <taxon>Magnoliopsida</taxon>
        <taxon>eudicotyledons</taxon>
        <taxon>Gunneridae</taxon>
        <taxon>Pentapetalae</taxon>
        <taxon>rosids</taxon>
        <taxon>fabids</taxon>
        <taxon>Rosales</taxon>
        <taxon>Rosaceae</taxon>
        <taxon>Rosoideae</taxon>
        <taxon>Rosoideae incertae sedis</taxon>
        <taxon>Rosa</taxon>
    </lineage>
</organism>
<dbReference type="EC" id="2.7.7.6" evidence="1"/>
<keyword evidence="2" id="KW-1185">Reference proteome</keyword>
<evidence type="ECO:0000313" key="1">
    <source>
        <dbReference type="EMBL" id="PRQ32070.1"/>
    </source>
</evidence>
<accession>A0A2P6QD09</accession>
<sequence>MLPRHARLQNMTYSAKIKVNVTVEVYTQNLVRSEKFKLVKNNVLTSRL</sequence>
<gene>
    <name evidence="1" type="ORF">RchiOBHm_Chr5g0042291</name>
</gene>
<keyword evidence="1" id="KW-0804">Transcription</keyword>